<dbReference type="SUPFAM" id="SSF50447">
    <property type="entry name" value="Translation proteins"/>
    <property type="match status" value="1"/>
</dbReference>
<dbReference type="Pfam" id="PF01782">
    <property type="entry name" value="RimM"/>
    <property type="match status" value="1"/>
</dbReference>
<comment type="caution">
    <text evidence="7">The sequence shown here is derived from an EMBL/GenBank/DDBJ whole genome shotgun (WGS) entry which is preliminary data.</text>
</comment>
<dbReference type="NCBIfam" id="TIGR02273">
    <property type="entry name" value="16S_RimM"/>
    <property type="match status" value="1"/>
</dbReference>
<evidence type="ECO:0000259" key="6">
    <source>
        <dbReference type="Pfam" id="PF01782"/>
    </source>
</evidence>
<comment type="function">
    <text evidence="5">An accessory protein needed during the final step in the assembly of 30S ribosomal subunit, possibly for assembly of the head region. Essential for efficient processing of 16S rRNA. May be needed both before and after RbfA during the maturation of 16S rRNA. It has affinity for free ribosomal 30S subunits but not for 70S ribosomes.</text>
</comment>
<keyword evidence="3 5" id="KW-0698">rRNA processing</keyword>
<comment type="domain">
    <text evidence="5">The PRC barrel domain binds ribosomal protein uS19.</text>
</comment>
<keyword evidence="4 5" id="KW-0143">Chaperone</keyword>
<keyword evidence="1 5" id="KW-0963">Cytoplasm</keyword>
<dbReference type="PANTHER" id="PTHR33692:SF1">
    <property type="entry name" value="RIBOSOME MATURATION FACTOR RIMM"/>
    <property type="match status" value="1"/>
</dbReference>
<dbReference type="InterPro" id="IPR036976">
    <property type="entry name" value="RimM_N_sf"/>
</dbReference>
<evidence type="ECO:0000256" key="3">
    <source>
        <dbReference type="ARBA" id="ARBA00022552"/>
    </source>
</evidence>
<proteinExistence type="inferred from homology"/>
<name>A0A2G6K6M0_9ACTN</name>
<dbReference type="InterPro" id="IPR009000">
    <property type="entry name" value="Transl_B-barrel_sf"/>
</dbReference>
<dbReference type="Gene3D" id="2.40.30.60">
    <property type="entry name" value="RimM"/>
    <property type="match status" value="1"/>
</dbReference>
<dbReference type="SUPFAM" id="SSF50346">
    <property type="entry name" value="PRC-barrel domain"/>
    <property type="match status" value="1"/>
</dbReference>
<reference evidence="7 8" key="1">
    <citation type="submission" date="2017-10" db="EMBL/GenBank/DDBJ databases">
        <title>Novel microbial diversity and functional potential in the marine mammal oral microbiome.</title>
        <authorList>
            <person name="Dudek N.K."/>
            <person name="Sun C.L."/>
            <person name="Burstein D."/>
            <person name="Kantor R.S."/>
            <person name="Aliaga Goltsman D.S."/>
            <person name="Bik E.M."/>
            <person name="Thomas B.C."/>
            <person name="Banfield J.F."/>
            <person name="Relman D.A."/>
        </authorList>
    </citation>
    <scope>NUCLEOTIDE SEQUENCE [LARGE SCALE GENOMIC DNA]</scope>
    <source>
        <strain evidence="7">DOLJORAL78_61_10</strain>
    </source>
</reference>
<evidence type="ECO:0000256" key="5">
    <source>
        <dbReference type="HAMAP-Rule" id="MF_00014"/>
    </source>
</evidence>
<dbReference type="GO" id="GO:0006364">
    <property type="term" value="P:rRNA processing"/>
    <property type="evidence" value="ECO:0007669"/>
    <property type="project" value="UniProtKB-UniRule"/>
</dbReference>
<dbReference type="InterPro" id="IPR002676">
    <property type="entry name" value="RimM_N"/>
</dbReference>
<dbReference type="GO" id="GO:0005737">
    <property type="term" value="C:cytoplasm"/>
    <property type="evidence" value="ECO:0007669"/>
    <property type="project" value="UniProtKB-SubCell"/>
</dbReference>
<accession>A0A2G6K6M0</accession>
<dbReference type="Proteomes" id="UP000230914">
    <property type="component" value="Unassembled WGS sequence"/>
</dbReference>
<feature type="domain" description="RimM N-terminal" evidence="6">
    <location>
        <begin position="7"/>
        <end position="81"/>
    </location>
</feature>
<keyword evidence="2 5" id="KW-0690">Ribosome biogenesis</keyword>
<dbReference type="InterPro" id="IPR011033">
    <property type="entry name" value="PRC_barrel-like_sf"/>
</dbReference>
<dbReference type="GO" id="GO:0043022">
    <property type="term" value="F:ribosome binding"/>
    <property type="evidence" value="ECO:0007669"/>
    <property type="project" value="InterPro"/>
</dbReference>
<evidence type="ECO:0000256" key="4">
    <source>
        <dbReference type="ARBA" id="ARBA00023186"/>
    </source>
</evidence>
<comment type="subcellular location">
    <subcellularLocation>
        <location evidence="5">Cytoplasm</location>
    </subcellularLocation>
</comment>
<dbReference type="GO" id="GO:0005840">
    <property type="term" value="C:ribosome"/>
    <property type="evidence" value="ECO:0007669"/>
    <property type="project" value="InterPro"/>
</dbReference>
<organism evidence="7 8">
    <name type="scientific">Ilumatobacter coccineus</name>
    <dbReference type="NCBI Taxonomy" id="467094"/>
    <lineage>
        <taxon>Bacteria</taxon>
        <taxon>Bacillati</taxon>
        <taxon>Actinomycetota</taxon>
        <taxon>Acidimicrobiia</taxon>
        <taxon>Acidimicrobiales</taxon>
        <taxon>Ilumatobacteraceae</taxon>
        <taxon>Ilumatobacter</taxon>
    </lineage>
</organism>
<dbReference type="EMBL" id="PDSL01000090">
    <property type="protein sequence ID" value="PIE31337.1"/>
    <property type="molecule type" value="Genomic_DNA"/>
</dbReference>
<evidence type="ECO:0000256" key="1">
    <source>
        <dbReference type="ARBA" id="ARBA00022490"/>
    </source>
</evidence>
<dbReference type="InterPro" id="IPR011961">
    <property type="entry name" value="RimM"/>
</dbReference>
<evidence type="ECO:0000313" key="8">
    <source>
        <dbReference type="Proteomes" id="UP000230914"/>
    </source>
</evidence>
<dbReference type="AlphaFoldDB" id="A0A2G6K6M0"/>
<dbReference type="PANTHER" id="PTHR33692">
    <property type="entry name" value="RIBOSOME MATURATION FACTOR RIMM"/>
    <property type="match status" value="1"/>
</dbReference>
<evidence type="ECO:0000256" key="2">
    <source>
        <dbReference type="ARBA" id="ARBA00022517"/>
    </source>
</evidence>
<dbReference type="HAMAP" id="MF_00014">
    <property type="entry name" value="Ribosome_mat_RimM"/>
    <property type="match status" value="1"/>
</dbReference>
<comment type="similarity">
    <text evidence="5">Belongs to the RimM family.</text>
</comment>
<dbReference type="Gene3D" id="2.30.30.240">
    <property type="entry name" value="PRC-barrel domain"/>
    <property type="match status" value="1"/>
</dbReference>
<comment type="subunit">
    <text evidence="5">Binds ribosomal protein uS19.</text>
</comment>
<dbReference type="GO" id="GO:0042274">
    <property type="term" value="P:ribosomal small subunit biogenesis"/>
    <property type="evidence" value="ECO:0007669"/>
    <property type="project" value="UniProtKB-UniRule"/>
</dbReference>
<protein>
    <recommendedName>
        <fullName evidence="5">Ribosome maturation factor RimM</fullName>
    </recommendedName>
</protein>
<gene>
    <name evidence="5 7" type="primary">rimM</name>
    <name evidence="7" type="ORF">CSA55_06005</name>
</gene>
<evidence type="ECO:0000313" key="7">
    <source>
        <dbReference type="EMBL" id="PIE31337.1"/>
    </source>
</evidence>
<sequence>MADLLDVGTIGRPHGVRGDLFLSLSTDRVERAQVGQRLSIAGQWHTIERSSPAAHRWRIHLSGIDDRSQAETLTGETVYAEPIDDPDEIWVHQVIGAEVIDTDGRRRGRCVAMIDNPASDLVELDSGALVPAVFIVKVDTDSTPAVVTIDPPDGLFEL</sequence>